<name>A0A9P8RTD3_9PEZI</name>
<dbReference type="PRINTS" id="PR00419">
    <property type="entry name" value="ADXRDTASE"/>
</dbReference>
<dbReference type="Gene3D" id="3.50.50.60">
    <property type="entry name" value="FAD/NAD(P)-binding domain"/>
    <property type="match status" value="1"/>
</dbReference>
<feature type="chain" id="PRO_5040372419" evidence="1">
    <location>
        <begin position="19"/>
        <end position="471"/>
    </location>
</feature>
<evidence type="ECO:0000313" key="2">
    <source>
        <dbReference type="EMBL" id="KAH0565963.1"/>
    </source>
</evidence>
<reference evidence="2" key="1">
    <citation type="submission" date="2021-03" db="EMBL/GenBank/DDBJ databases">
        <title>Comparative genomics and phylogenomic investigation of the class Geoglossomycetes provide insights into ecological specialization and systematics.</title>
        <authorList>
            <person name="Melie T."/>
            <person name="Pirro S."/>
            <person name="Miller A.N."/>
            <person name="Quandt A."/>
        </authorList>
    </citation>
    <scope>NUCLEOTIDE SEQUENCE</scope>
    <source>
        <strain evidence="2">CAQ_001_2017</strain>
    </source>
</reference>
<evidence type="ECO:0000313" key="3">
    <source>
        <dbReference type="Proteomes" id="UP000750711"/>
    </source>
</evidence>
<organism evidence="2 3">
    <name type="scientific">Trichoglossum hirsutum</name>
    <dbReference type="NCBI Taxonomy" id="265104"/>
    <lineage>
        <taxon>Eukaryota</taxon>
        <taxon>Fungi</taxon>
        <taxon>Dikarya</taxon>
        <taxon>Ascomycota</taxon>
        <taxon>Pezizomycotina</taxon>
        <taxon>Geoglossomycetes</taxon>
        <taxon>Geoglossales</taxon>
        <taxon>Geoglossaceae</taxon>
        <taxon>Trichoglossum</taxon>
    </lineage>
</organism>
<dbReference type="EMBL" id="JAGHQM010000046">
    <property type="protein sequence ID" value="KAH0565963.1"/>
    <property type="molecule type" value="Genomic_DNA"/>
</dbReference>
<accession>A0A9P8RTD3</accession>
<sequence length="471" mass="51230">MRSFLKILTLAYLSFTTALPETRHSIREEDYDKGDIISRDVCVVGGGSGGTYTATRLRQLGQSVVVIEKAPLMGGMTNTYTVPGSGLKIDYGVIVFHNISIVQNYFDHYKIPLTGVALNGGGTTYNVDFTTGNDVVGPPPDPTVAIAALAAYVAQLEKYPYLDTGYNLPDPVPEDLLIPFKDFVKKYDLAPMVPFSQLGGGYADIIEQPTLYTMKILGRDLARSVVEGFVTTAAHNNGALYEAATAELTAASSLLLSSTILSINRNNGKGFATIVVQTPTGRKLIKARKIVVAIPPRLSNFPGWDLDATEKGVFGTYTNEGYWTGLLSNTGLPEGTTINNVGANTLFNLPVFPGITSILPTAELGLFNVEYTSPHEMNDESVKAEILAALGRLKIPGVTTTPEKAVWKVFTSHTPFFEHVTEDQIRRGFYKRAMGLQGHKQTWYTGATWQAHDSSMIWNFTETILPAIVKG</sequence>
<dbReference type="Pfam" id="PF13450">
    <property type="entry name" value="NAD_binding_8"/>
    <property type="match status" value="1"/>
</dbReference>
<feature type="signal peptide" evidence="1">
    <location>
        <begin position="1"/>
        <end position="18"/>
    </location>
</feature>
<dbReference type="Proteomes" id="UP000750711">
    <property type="component" value="Unassembled WGS sequence"/>
</dbReference>
<gene>
    <name evidence="2" type="ORF">GP486_000631</name>
</gene>
<dbReference type="SUPFAM" id="SSF51905">
    <property type="entry name" value="FAD/NAD(P)-binding domain"/>
    <property type="match status" value="1"/>
</dbReference>
<dbReference type="InterPro" id="IPR036188">
    <property type="entry name" value="FAD/NAD-bd_sf"/>
</dbReference>
<dbReference type="AlphaFoldDB" id="A0A9P8RTD3"/>
<proteinExistence type="predicted"/>
<evidence type="ECO:0000256" key="1">
    <source>
        <dbReference type="SAM" id="SignalP"/>
    </source>
</evidence>
<keyword evidence="1" id="KW-0732">Signal</keyword>
<protein>
    <submittedName>
        <fullName evidence="2">Uncharacterized protein</fullName>
    </submittedName>
</protein>
<keyword evidence="3" id="KW-1185">Reference proteome</keyword>
<dbReference type="Gene3D" id="1.10.405.20">
    <property type="match status" value="1"/>
</dbReference>
<comment type="caution">
    <text evidence="2">The sequence shown here is derived from an EMBL/GenBank/DDBJ whole genome shotgun (WGS) entry which is preliminary data.</text>
</comment>
<dbReference type="Gene3D" id="3.30.70.1990">
    <property type="match status" value="1"/>
</dbReference>